<keyword evidence="3" id="KW-1185">Reference proteome</keyword>
<feature type="domain" description="Dinitrogenase iron-molybdenum cofactor biosynthesis" evidence="1">
    <location>
        <begin position="10"/>
        <end position="104"/>
    </location>
</feature>
<sequence>MAKVAVTSTDGELIDEHFGRAGEFWIYEVNEQGEYRLLERRQLLAANTDSAAEDLHGQKVGLLLDVEVVLTAQIGPRAERELQQQGLLSLMVSGRIDKALEAYGKRGKFIRNNHLRHLAGGCATQCGHGSCGGCS</sequence>
<dbReference type="Pfam" id="PF02579">
    <property type="entry name" value="Nitro_FeMo-Co"/>
    <property type="match status" value="1"/>
</dbReference>
<protein>
    <submittedName>
        <fullName evidence="2">Predicted Fe-Mo cluster-binding protein, NifX family</fullName>
    </submittedName>
</protein>
<dbReference type="PANTHER" id="PTHR33937">
    <property type="entry name" value="IRON-MOLYBDENUM PROTEIN-RELATED-RELATED"/>
    <property type="match status" value="1"/>
</dbReference>
<dbReference type="SUPFAM" id="SSF53146">
    <property type="entry name" value="Nitrogenase accessory factor-like"/>
    <property type="match status" value="1"/>
</dbReference>
<dbReference type="Gene3D" id="3.30.420.130">
    <property type="entry name" value="Dinitrogenase iron-molybdenum cofactor biosynthesis domain"/>
    <property type="match status" value="1"/>
</dbReference>
<organism evidence="2 3">
    <name type="scientific">Propionispora vibrioides</name>
    <dbReference type="NCBI Taxonomy" id="112903"/>
    <lineage>
        <taxon>Bacteria</taxon>
        <taxon>Bacillati</taxon>
        <taxon>Bacillota</taxon>
        <taxon>Negativicutes</taxon>
        <taxon>Selenomonadales</taxon>
        <taxon>Sporomusaceae</taxon>
        <taxon>Propionispora</taxon>
    </lineage>
</organism>
<dbReference type="InterPro" id="IPR036105">
    <property type="entry name" value="DiNase_FeMo-co_biosyn_sf"/>
</dbReference>
<dbReference type="InterPro" id="IPR051840">
    <property type="entry name" value="NifX/NifY_domain"/>
</dbReference>
<evidence type="ECO:0000313" key="3">
    <source>
        <dbReference type="Proteomes" id="UP000198847"/>
    </source>
</evidence>
<dbReference type="EMBL" id="FODY01000016">
    <property type="protein sequence ID" value="SEP28412.1"/>
    <property type="molecule type" value="Genomic_DNA"/>
</dbReference>
<reference evidence="2 3" key="1">
    <citation type="submission" date="2016-10" db="EMBL/GenBank/DDBJ databases">
        <authorList>
            <person name="de Groot N.N."/>
        </authorList>
    </citation>
    <scope>NUCLEOTIDE SEQUENCE [LARGE SCALE GENOMIC DNA]</scope>
    <source>
        <strain evidence="2 3">DSM 13305</strain>
    </source>
</reference>
<dbReference type="OrthoDB" id="280278at2"/>
<evidence type="ECO:0000259" key="1">
    <source>
        <dbReference type="Pfam" id="PF02579"/>
    </source>
</evidence>
<dbReference type="CDD" id="cd00562">
    <property type="entry name" value="NifX_NifB"/>
    <property type="match status" value="1"/>
</dbReference>
<name>A0A1H8WLB2_9FIRM</name>
<evidence type="ECO:0000313" key="2">
    <source>
        <dbReference type="EMBL" id="SEP28412.1"/>
    </source>
</evidence>
<dbReference type="STRING" id="112903.SAMN04490178_11666"/>
<dbReference type="InterPro" id="IPR003731">
    <property type="entry name" value="Di-Nase_FeMo-co_biosynth"/>
</dbReference>
<gene>
    <name evidence="2" type="ORF">SAMN04490178_11666</name>
</gene>
<dbReference type="AlphaFoldDB" id="A0A1H8WLB2"/>
<proteinExistence type="predicted"/>
<dbReference type="Proteomes" id="UP000198847">
    <property type="component" value="Unassembled WGS sequence"/>
</dbReference>
<dbReference type="PANTHER" id="PTHR33937:SF1">
    <property type="entry name" value="IRON-MOLIBDENUM COFACTOR PROCESSING PROTEIN"/>
    <property type="match status" value="1"/>
</dbReference>
<dbReference type="RefSeq" id="WP_091748345.1">
    <property type="nucleotide sequence ID" value="NZ_FODY01000016.1"/>
</dbReference>
<accession>A0A1H8WLB2</accession>